<feature type="region of interest" description="Disordered" evidence="6">
    <location>
        <begin position="146"/>
        <end position="207"/>
    </location>
</feature>
<dbReference type="SUPFAM" id="SSF54171">
    <property type="entry name" value="DNA-binding domain"/>
    <property type="match status" value="1"/>
</dbReference>
<dbReference type="GO" id="GO:0009873">
    <property type="term" value="P:ethylene-activated signaling pathway"/>
    <property type="evidence" value="ECO:0007669"/>
    <property type="project" value="InterPro"/>
</dbReference>
<evidence type="ECO:0000256" key="4">
    <source>
        <dbReference type="ARBA" id="ARBA00023163"/>
    </source>
</evidence>
<dbReference type="InterPro" id="IPR036955">
    <property type="entry name" value="AP2/ERF_dom_sf"/>
</dbReference>
<dbReference type="KEGG" id="pda:103715808"/>
<dbReference type="GO" id="GO:0003700">
    <property type="term" value="F:DNA-binding transcription factor activity"/>
    <property type="evidence" value="ECO:0007669"/>
    <property type="project" value="InterPro"/>
</dbReference>
<evidence type="ECO:0000313" key="9">
    <source>
        <dbReference type="RefSeq" id="XP_008801788.2"/>
    </source>
</evidence>
<evidence type="ECO:0000256" key="1">
    <source>
        <dbReference type="ARBA" id="ARBA00004123"/>
    </source>
</evidence>
<protein>
    <submittedName>
        <fullName evidence="9">Ethylene-responsive transcription factor 5-like</fullName>
    </submittedName>
</protein>
<dbReference type="SMART" id="SM00380">
    <property type="entry name" value="AP2"/>
    <property type="match status" value="1"/>
</dbReference>
<dbReference type="PANTHER" id="PTHR31190">
    <property type="entry name" value="DNA-BINDING DOMAIN"/>
    <property type="match status" value="1"/>
</dbReference>
<dbReference type="Proteomes" id="UP000228380">
    <property type="component" value="Chromosome 18"/>
</dbReference>
<dbReference type="PANTHER" id="PTHR31190:SF476">
    <property type="entry name" value="ETHYLENE-RESPONSIVE TRANSCRIPTION FACTOR 1"/>
    <property type="match status" value="1"/>
</dbReference>
<evidence type="ECO:0000256" key="3">
    <source>
        <dbReference type="ARBA" id="ARBA00023125"/>
    </source>
</evidence>
<keyword evidence="3" id="KW-0238">DNA-binding</keyword>
<keyword evidence="5" id="KW-0539">Nucleus</keyword>
<evidence type="ECO:0000259" key="7">
    <source>
        <dbReference type="PROSITE" id="PS51032"/>
    </source>
</evidence>
<dbReference type="GO" id="GO:0003677">
    <property type="term" value="F:DNA binding"/>
    <property type="evidence" value="ECO:0007669"/>
    <property type="project" value="UniProtKB-KW"/>
</dbReference>
<sequence length="240" mass="25538">MADDQRIPRLSEPSSDSTFLAEPLPRSPPESSPSMIPPLIGSPTTTWGGSDLTPIACRPPGHLPPAGAKGRVDEAGAGKPADFRAVPRGAAGPWGKFAAEIRDPKPAGLEGLARTYETAEEAARAYDRAAYRLRGSKAILNFPNEIGRSADWIRQPQPPATAAGKRGREDAVAEEERPIKRERSPDSGDEEGKENIPSSTACPLTPSCWTSVWESGDGKGIFSLPPLSPLSPPFPQLMVI</sequence>
<organism evidence="8 9">
    <name type="scientific">Phoenix dactylifera</name>
    <name type="common">Date palm</name>
    <dbReference type="NCBI Taxonomy" id="42345"/>
    <lineage>
        <taxon>Eukaryota</taxon>
        <taxon>Viridiplantae</taxon>
        <taxon>Streptophyta</taxon>
        <taxon>Embryophyta</taxon>
        <taxon>Tracheophyta</taxon>
        <taxon>Spermatophyta</taxon>
        <taxon>Magnoliopsida</taxon>
        <taxon>Liliopsida</taxon>
        <taxon>Arecaceae</taxon>
        <taxon>Coryphoideae</taxon>
        <taxon>Phoeniceae</taxon>
        <taxon>Phoenix</taxon>
    </lineage>
</organism>
<evidence type="ECO:0000313" key="8">
    <source>
        <dbReference type="Proteomes" id="UP000228380"/>
    </source>
</evidence>
<comment type="subcellular location">
    <subcellularLocation>
        <location evidence="1">Nucleus</location>
    </subcellularLocation>
</comment>
<feature type="compositionally biased region" description="Basic and acidic residues" evidence="6">
    <location>
        <begin position="166"/>
        <end position="186"/>
    </location>
</feature>
<feature type="compositionally biased region" description="Polar residues" evidence="6">
    <location>
        <begin position="196"/>
        <end position="207"/>
    </location>
</feature>
<dbReference type="GO" id="GO:0005634">
    <property type="term" value="C:nucleus"/>
    <property type="evidence" value="ECO:0007669"/>
    <property type="project" value="UniProtKB-SubCell"/>
</dbReference>
<keyword evidence="4" id="KW-0804">Transcription</keyword>
<evidence type="ECO:0000256" key="5">
    <source>
        <dbReference type="ARBA" id="ARBA00023242"/>
    </source>
</evidence>
<proteinExistence type="predicted"/>
<evidence type="ECO:0000256" key="6">
    <source>
        <dbReference type="SAM" id="MobiDB-lite"/>
    </source>
</evidence>
<dbReference type="AlphaFoldDB" id="A0A8B7CLR2"/>
<dbReference type="PRINTS" id="PR00367">
    <property type="entry name" value="ETHRSPELEMNT"/>
</dbReference>
<dbReference type="GeneID" id="103715808"/>
<dbReference type="InterPro" id="IPR044808">
    <property type="entry name" value="ERF_plant"/>
</dbReference>
<feature type="region of interest" description="Disordered" evidence="6">
    <location>
        <begin position="1"/>
        <end position="90"/>
    </location>
</feature>
<evidence type="ECO:0000256" key="2">
    <source>
        <dbReference type="ARBA" id="ARBA00023015"/>
    </source>
</evidence>
<accession>A0A8B7CLR2</accession>
<keyword evidence="8" id="KW-1185">Reference proteome</keyword>
<gene>
    <name evidence="9" type="primary">LOC103715808</name>
</gene>
<reference evidence="9" key="2">
    <citation type="submission" date="2025-08" db="UniProtKB">
        <authorList>
            <consortium name="RefSeq"/>
        </authorList>
    </citation>
    <scope>IDENTIFICATION</scope>
    <source>
        <tissue evidence="9">Young leaves</tissue>
    </source>
</reference>
<dbReference type="PROSITE" id="PS51032">
    <property type="entry name" value="AP2_ERF"/>
    <property type="match status" value="1"/>
</dbReference>
<dbReference type="Gene3D" id="3.30.730.10">
    <property type="entry name" value="AP2/ERF domain"/>
    <property type="match status" value="1"/>
</dbReference>
<name>A0A8B7CLR2_PHODC</name>
<reference evidence="8" key="1">
    <citation type="journal article" date="2019" name="Nat. Commun.">
        <title>Genome-wide association mapping of date palm fruit traits.</title>
        <authorList>
            <person name="Hazzouri K.M."/>
            <person name="Gros-Balthazard M."/>
            <person name="Flowers J.M."/>
            <person name="Copetti D."/>
            <person name="Lemansour A."/>
            <person name="Lebrun M."/>
            <person name="Masmoudi K."/>
            <person name="Ferrand S."/>
            <person name="Dhar M.I."/>
            <person name="Fresquez Z.A."/>
            <person name="Rosas U."/>
            <person name="Zhang J."/>
            <person name="Talag J."/>
            <person name="Lee S."/>
            <person name="Kudrna D."/>
            <person name="Powell R.F."/>
            <person name="Leitch I.J."/>
            <person name="Krueger R.R."/>
            <person name="Wing R.A."/>
            <person name="Amiri K.M.A."/>
            <person name="Purugganan M.D."/>
        </authorList>
    </citation>
    <scope>NUCLEOTIDE SEQUENCE [LARGE SCALE GENOMIC DNA]</scope>
    <source>
        <strain evidence="8">cv. Khalas</strain>
    </source>
</reference>
<keyword evidence="2" id="KW-0805">Transcription regulation</keyword>
<dbReference type="InterPro" id="IPR016177">
    <property type="entry name" value="DNA-bd_dom_sf"/>
</dbReference>
<feature type="domain" description="AP2/ERF" evidence="7">
    <location>
        <begin position="82"/>
        <end position="143"/>
    </location>
</feature>
<dbReference type="InterPro" id="IPR001471">
    <property type="entry name" value="AP2/ERF_dom"/>
</dbReference>
<dbReference type="RefSeq" id="XP_008801788.2">
    <property type="nucleotide sequence ID" value="XM_008803566.4"/>
</dbReference>